<reference evidence="2 3" key="1">
    <citation type="submission" date="2019-02" db="EMBL/GenBank/DDBJ databases">
        <title>Deep-cultivation of Planctomycetes and their phenomic and genomic characterization uncovers novel biology.</title>
        <authorList>
            <person name="Wiegand S."/>
            <person name="Jogler M."/>
            <person name="Boedeker C."/>
            <person name="Pinto D."/>
            <person name="Vollmers J."/>
            <person name="Rivas-Marin E."/>
            <person name="Kohn T."/>
            <person name="Peeters S.H."/>
            <person name="Heuer A."/>
            <person name="Rast P."/>
            <person name="Oberbeckmann S."/>
            <person name="Bunk B."/>
            <person name="Jeske O."/>
            <person name="Meyerdierks A."/>
            <person name="Storesund J.E."/>
            <person name="Kallscheuer N."/>
            <person name="Luecker S."/>
            <person name="Lage O.M."/>
            <person name="Pohl T."/>
            <person name="Merkel B.J."/>
            <person name="Hornburger P."/>
            <person name="Mueller R.-W."/>
            <person name="Bruemmer F."/>
            <person name="Labrenz M."/>
            <person name="Spormann A.M."/>
            <person name="Op Den Camp H."/>
            <person name="Overmann J."/>
            <person name="Amann R."/>
            <person name="Jetten M.S.M."/>
            <person name="Mascher T."/>
            <person name="Medema M.H."/>
            <person name="Devos D.P."/>
            <person name="Kaster A.-K."/>
            <person name="Ovreas L."/>
            <person name="Rohde M."/>
            <person name="Galperin M.Y."/>
            <person name="Jogler C."/>
        </authorList>
    </citation>
    <scope>NUCLEOTIDE SEQUENCE [LARGE SCALE GENOMIC DNA]</scope>
    <source>
        <strain evidence="2 3">Pla22</strain>
    </source>
</reference>
<feature type="transmembrane region" description="Helical" evidence="1">
    <location>
        <begin position="6"/>
        <end position="27"/>
    </location>
</feature>
<evidence type="ECO:0000313" key="2">
    <source>
        <dbReference type="EMBL" id="TWT47865.1"/>
    </source>
</evidence>
<dbReference type="Proteomes" id="UP000316598">
    <property type="component" value="Unassembled WGS sequence"/>
</dbReference>
<keyword evidence="1" id="KW-1133">Transmembrane helix</keyword>
<comment type="caution">
    <text evidence="2">The sequence shown here is derived from an EMBL/GenBank/DDBJ whole genome shotgun (WGS) entry which is preliminary data.</text>
</comment>
<dbReference type="EMBL" id="SJPI01000006">
    <property type="protein sequence ID" value="TWT47865.1"/>
    <property type="molecule type" value="Genomic_DNA"/>
</dbReference>
<evidence type="ECO:0000313" key="3">
    <source>
        <dbReference type="Proteomes" id="UP000316598"/>
    </source>
</evidence>
<keyword evidence="1" id="KW-0812">Transmembrane</keyword>
<dbReference type="OrthoDB" id="9842963at2"/>
<feature type="transmembrane region" description="Helical" evidence="1">
    <location>
        <begin position="39"/>
        <end position="64"/>
    </location>
</feature>
<dbReference type="AlphaFoldDB" id="A0A5C5WCR4"/>
<proteinExistence type="predicted"/>
<accession>A0A5C5WCR4</accession>
<name>A0A5C5WCR4_9BACT</name>
<sequence length="102" mass="11429">MGDTHLSTFIYIVVIPGVMTGIVIAYIGDRFELTSLQRLMAVLPLFLAIMTSWVFGMAALAYVFGKVQTQVYPMPRCQHCGQTLRSRHAAQCFKCGADWHET</sequence>
<organism evidence="2 3">
    <name type="scientific">Rubripirellula amarantea</name>
    <dbReference type="NCBI Taxonomy" id="2527999"/>
    <lineage>
        <taxon>Bacteria</taxon>
        <taxon>Pseudomonadati</taxon>
        <taxon>Planctomycetota</taxon>
        <taxon>Planctomycetia</taxon>
        <taxon>Pirellulales</taxon>
        <taxon>Pirellulaceae</taxon>
        <taxon>Rubripirellula</taxon>
    </lineage>
</organism>
<gene>
    <name evidence="2" type="ORF">Pla22_52320</name>
</gene>
<protein>
    <submittedName>
        <fullName evidence="2">Uncharacterized protein</fullName>
    </submittedName>
</protein>
<evidence type="ECO:0000256" key="1">
    <source>
        <dbReference type="SAM" id="Phobius"/>
    </source>
</evidence>
<dbReference type="RefSeq" id="WP_146517637.1">
    <property type="nucleotide sequence ID" value="NZ_SJPI01000006.1"/>
</dbReference>
<keyword evidence="3" id="KW-1185">Reference proteome</keyword>
<keyword evidence="1" id="KW-0472">Membrane</keyword>